<evidence type="ECO:0000313" key="4">
    <source>
        <dbReference type="Proteomes" id="UP001595816"/>
    </source>
</evidence>
<name>A0ABV8LG50_9ACTN</name>
<organism evidence="3 4">
    <name type="scientific">Hamadaea flava</name>
    <dbReference type="NCBI Taxonomy" id="1742688"/>
    <lineage>
        <taxon>Bacteria</taxon>
        <taxon>Bacillati</taxon>
        <taxon>Actinomycetota</taxon>
        <taxon>Actinomycetes</taxon>
        <taxon>Micromonosporales</taxon>
        <taxon>Micromonosporaceae</taxon>
        <taxon>Hamadaea</taxon>
    </lineage>
</organism>
<protein>
    <submittedName>
        <fullName evidence="3">Type VII secretion protein EccE</fullName>
    </submittedName>
</protein>
<sequence length="627" mass="66882">MRRRDHPLTGVPGRADQGEANRMTVGVVHSPTSLQPTVTGGARRRSNPNRVHSGQIVATELAVALLLVGLLWGMAPTIGLAVVAAALIVLAWARLRGRWLFQWMRIWLSYRTHRRSLAPGSDGAALLQFVRPGVSVDRMELDGEPGAVIAHEEGLTAVLEIGDDSLLPSGLLSVPSPAGLLPPPAPNTPRFRVQLVYSSVPVGGPGAPAQAYRQLTEGRLPASERMLIAVHVPAAEGWEETDLRRALSGVIRKVRRKLDTIPSRVLDDDAALRTVLELAAHDGANPVREAWSGVTAGGLLHASYRVRRWPDLRTEAARDLVTRLMAIPARAVTVSLTAGPWTTGEAAEMRTDLVVRLTAADQTSLTQADTALHRVLGADRAAAHRLDGEHLEGFCDSLPLGGSAPADMPTEVEHGISRPAAPLTMMRTPIGSAGLMIGPNRRREPVSIRIFRPQATRAMLVGGTQSAQLLTLRALALGARVVVQTARPPAWERFFRNLGGPNDSLAIVAPGQPLAVPPATQLRPLMMVVDVGPVGADRSAGHPWQTTLVVREDLSPVDIDALGHADIALLQPTTAEAAALAVSVLGLSDNQREALSRPVPGLIGVVHRRSVRWASLGTAPMEQQLLA</sequence>
<dbReference type="InterPro" id="IPR021368">
    <property type="entry name" value="T7SS_EccE"/>
</dbReference>
<keyword evidence="4" id="KW-1185">Reference proteome</keyword>
<proteinExistence type="predicted"/>
<gene>
    <name evidence="3" type="primary">eccE</name>
    <name evidence="3" type="ORF">ACFOZ4_03010</name>
</gene>
<comment type="caution">
    <text evidence="3">The sequence shown here is derived from an EMBL/GenBank/DDBJ whole genome shotgun (WGS) entry which is preliminary data.</text>
</comment>
<keyword evidence="2" id="KW-0812">Transmembrane</keyword>
<accession>A0ABV8LG50</accession>
<dbReference type="NCBIfam" id="TIGR03923">
    <property type="entry name" value="T7SS_EccE"/>
    <property type="match status" value="1"/>
</dbReference>
<dbReference type="EMBL" id="JBHSAY010000003">
    <property type="protein sequence ID" value="MFC4129568.1"/>
    <property type="molecule type" value="Genomic_DNA"/>
</dbReference>
<keyword evidence="2" id="KW-1133">Transmembrane helix</keyword>
<dbReference type="Proteomes" id="UP001595816">
    <property type="component" value="Unassembled WGS sequence"/>
</dbReference>
<reference evidence="4" key="1">
    <citation type="journal article" date="2019" name="Int. J. Syst. Evol. Microbiol.">
        <title>The Global Catalogue of Microorganisms (GCM) 10K type strain sequencing project: providing services to taxonomists for standard genome sequencing and annotation.</title>
        <authorList>
            <consortium name="The Broad Institute Genomics Platform"/>
            <consortium name="The Broad Institute Genome Sequencing Center for Infectious Disease"/>
            <person name="Wu L."/>
            <person name="Ma J."/>
        </authorList>
    </citation>
    <scope>NUCLEOTIDE SEQUENCE [LARGE SCALE GENOMIC DNA]</scope>
    <source>
        <strain evidence="4">CGMCC 4.7289</strain>
    </source>
</reference>
<keyword evidence="2" id="KW-0472">Membrane</keyword>
<dbReference type="RefSeq" id="WP_308197754.1">
    <property type="nucleotide sequence ID" value="NZ_JAMZDZ010000001.1"/>
</dbReference>
<feature type="region of interest" description="Disordered" evidence="1">
    <location>
        <begin position="1"/>
        <end position="21"/>
    </location>
</feature>
<evidence type="ECO:0000313" key="3">
    <source>
        <dbReference type="EMBL" id="MFC4129568.1"/>
    </source>
</evidence>
<evidence type="ECO:0000256" key="1">
    <source>
        <dbReference type="SAM" id="MobiDB-lite"/>
    </source>
</evidence>
<evidence type="ECO:0000256" key="2">
    <source>
        <dbReference type="SAM" id="Phobius"/>
    </source>
</evidence>
<feature type="transmembrane region" description="Helical" evidence="2">
    <location>
        <begin position="53"/>
        <end position="72"/>
    </location>
</feature>